<feature type="transmembrane region" description="Helical" evidence="1">
    <location>
        <begin position="33"/>
        <end position="58"/>
    </location>
</feature>
<dbReference type="Proteomes" id="UP000184203">
    <property type="component" value="Unassembled WGS sequence"/>
</dbReference>
<sequence>MTDAATAGEDDYSGLLGAFRYSFRVSDSLVFRLYVLLSFVLGVILGFAFVLALVRWFYLTLGHSALETTSNAFLGVIALFVLGPLFAPVLFVARRHRRDEGEDARYDTILALSGVLFLLSLYVGVIISVPAQYQSANAGALGSFLYSLPQLSGLVPPIVSALFIYALHRFLK</sequence>
<feature type="transmembrane region" description="Helical" evidence="1">
    <location>
        <begin position="109"/>
        <end position="131"/>
    </location>
</feature>
<evidence type="ECO:0000256" key="1">
    <source>
        <dbReference type="SAM" id="Phobius"/>
    </source>
</evidence>
<dbReference type="PATRIC" id="fig|797209.4.peg.550"/>
<dbReference type="EMBL" id="FRAN01000002">
    <property type="protein sequence ID" value="SHK63573.1"/>
    <property type="molecule type" value="Genomic_DNA"/>
</dbReference>
<proteinExistence type="predicted"/>
<feature type="transmembrane region" description="Helical" evidence="1">
    <location>
        <begin position="151"/>
        <end position="171"/>
    </location>
</feature>
<dbReference type="STRING" id="797209.GCA_000376445_01653"/>
<accession>E7QNH3</accession>
<dbReference type="Proteomes" id="UP000003751">
    <property type="component" value="Unassembled WGS sequence"/>
</dbReference>
<reference evidence="4" key="2">
    <citation type="submission" date="2016-11" db="EMBL/GenBank/DDBJ databases">
        <authorList>
            <person name="Jaros S."/>
            <person name="Januszkiewicz K."/>
            <person name="Wedrychowicz H."/>
        </authorList>
    </citation>
    <scope>NUCLEOTIDE SEQUENCE [LARGE SCALE GENOMIC DNA]</scope>
    <source>
        <strain evidence="4">DX253</strain>
    </source>
</reference>
<dbReference type="OrthoDB" id="271552at2157"/>
<feature type="transmembrane region" description="Helical" evidence="1">
    <location>
        <begin position="70"/>
        <end position="93"/>
    </location>
</feature>
<feature type="domain" description="DUF8056" evidence="2">
    <location>
        <begin position="9"/>
        <end position="171"/>
    </location>
</feature>
<protein>
    <recommendedName>
        <fullName evidence="2">DUF8056 domain-containing protein</fullName>
    </recommendedName>
</protein>
<reference evidence="6" key="3">
    <citation type="submission" date="2016-11" db="EMBL/GenBank/DDBJ databases">
        <authorList>
            <person name="Varghese N."/>
            <person name="Submissions S."/>
        </authorList>
    </citation>
    <scope>NUCLEOTIDE SEQUENCE [LARGE SCALE GENOMIC DNA]</scope>
    <source>
        <strain evidence="6">DX253</strain>
    </source>
</reference>
<name>E7QNH3_HALPU</name>
<dbReference type="InterPro" id="IPR058369">
    <property type="entry name" value="DUF8056"/>
</dbReference>
<keyword evidence="1" id="KW-1133">Transmembrane helix</keyword>
<evidence type="ECO:0000313" key="6">
    <source>
        <dbReference type="Proteomes" id="UP000184203"/>
    </source>
</evidence>
<dbReference type="Pfam" id="PF26243">
    <property type="entry name" value="DUF8056"/>
    <property type="match status" value="1"/>
</dbReference>
<reference evidence="3 5" key="1">
    <citation type="journal article" date="2014" name="ISME J.">
        <title>Trehalose/2-sulfotrehalose biosynthesis and glycine-betaine uptake are widely spread mechanisms for osmoadaptation in the Halobacteriales.</title>
        <authorList>
            <person name="Youssef N.H."/>
            <person name="Savage-Ashlock K.N."/>
            <person name="McCully A.L."/>
            <person name="Luedtke B."/>
            <person name="Shaw E.I."/>
            <person name="Hoff W.D."/>
            <person name="Elshahed M.S."/>
        </authorList>
    </citation>
    <scope>NUCLEOTIDE SEQUENCE [LARGE SCALE GENOMIC DNA]</scope>
    <source>
        <strain evidence="3 5">DX253</strain>
    </source>
</reference>
<keyword evidence="6" id="KW-1185">Reference proteome</keyword>
<organism evidence="3 5">
    <name type="scientific">Haladaptatus paucihalophilus DX253</name>
    <dbReference type="NCBI Taxonomy" id="797209"/>
    <lineage>
        <taxon>Archaea</taxon>
        <taxon>Methanobacteriati</taxon>
        <taxon>Methanobacteriota</taxon>
        <taxon>Stenosarchaea group</taxon>
        <taxon>Halobacteria</taxon>
        <taxon>Halobacteriales</taxon>
        <taxon>Haladaptataceae</taxon>
        <taxon>Haladaptatus</taxon>
    </lineage>
</organism>
<dbReference type="AlphaFoldDB" id="E7QNH3"/>
<evidence type="ECO:0000313" key="3">
    <source>
        <dbReference type="EMBL" id="EFW94043.1"/>
    </source>
</evidence>
<evidence type="ECO:0000313" key="5">
    <source>
        <dbReference type="Proteomes" id="UP000003751"/>
    </source>
</evidence>
<keyword evidence="1" id="KW-0472">Membrane</keyword>
<evidence type="ECO:0000313" key="4">
    <source>
        <dbReference type="EMBL" id="SHK63573.1"/>
    </source>
</evidence>
<gene>
    <name evidence="4" type="ORF">SAMN05444342_1925</name>
    <name evidence="3" type="ORF">ZOD2009_02830</name>
</gene>
<dbReference type="EMBL" id="AEMG01000002">
    <property type="protein sequence ID" value="EFW94043.1"/>
    <property type="molecule type" value="Genomic_DNA"/>
</dbReference>
<evidence type="ECO:0000259" key="2">
    <source>
        <dbReference type="Pfam" id="PF26243"/>
    </source>
</evidence>
<dbReference type="RefSeq" id="WP_007976813.1">
    <property type="nucleotide sequence ID" value="NZ_AEMG01000002.1"/>
</dbReference>
<dbReference type="eggNOG" id="arCOG06360">
    <property type="taxonomic scope" value="Archaea"/>
</dbReference>
<keyword evidence="1" id="KW-0812">Transmembrane</keyword>